<dbReference type="EMBL" id="JH992974">
    <property type="protein sequence ID" value="EKX51868.1"/>
    <property type="molecule type" value="Genomic_DNA"/>
</dbReference>
<dbReference type="PANTHER" id="PTHR28106:SF1">
    <property type="entry name" value="MITOCHONDRIAL ATPASE COMPLEX SUBUNIT ATP10"/>
    <property type="match status" value="1"/>
</dbReference>
<dbReference type="KEGG" id="gtt:GUITHDRAFT_102483"/>
<dbReference type="GO" id="GO:0005743">
    <property type="term" value="C:mitochondrial inner membrane"/>
    <property type="evidence" value="ECO:0007669"/>
    <property type="project" value="TreeGrafter"/>
</dbReference>
<dbReference type="Pfam" id="PF05176">
    <property type="entry name" value="ATP-synt_10"/>
    <property type="match status" value="1"/>
</dbReference>
<organism evidence="2">
    <name type="scientific">Guillardia theta (strain CCMP2712)</name>
    <name type="common">Cryptophyte</name>
    <dbReference type="NCBI Taxonomy" id="905079"/>
    <lineage>
        <taxon>Eukaryota</taxon>
        <taxon>Cryptophyceae</taxon>
        <taxon>Pyrenomonadales</taxon>
        <taxon>Geminigeraceae</taxon>
        <taxon>Guillardia</taxon>
    </lineage>
</organism>
<protein>
    <recommendedName>
        <fullName evidence="5">Thioredoxin-like fold domain-containing protein</fullName>
    </recommendedName>
</protein>
<dbReference type="InterPro" id="IPR007849">
    <property type="entry name" value="ATP10"/>
</dbReference>
<accession>L1JUW3</accession>
<dbReference type="GeneID" id="17308653"/>
<reference evidence="3" key="3">
    <citation type="submission" date="2016-03" db="UniProtKB">
        <authorList>
            <consortium name="EnsemblProtists"/>
        </authorList>
    </citation>
    <scope>IDENTIFICATION</scope>
</reference>
<reference evidence="4" key="2">
    <citation type="submission" date="2012-11" db="EMBL/GenBank/DDBJ databases">
        <authorList>
            <person name="Kuo A."/>
            <person name="Curtis B.A."/>
            <person name="Tanifuji G."/>
            <person name="Burki F."/>
            <person name="Gruber A."/>
            <person name="Irimia M."/>
            <person name="Maruyama S."/>
            <person name="Arias M.C."/>
            <person name="Ball S.G."/>
            <person name="Gile G.H."/>
            <person name="Hirakawa Y."/>
            <person name="Hopkins J.F."/>
            <person name="Rensing S.A."/>
            <person name="Schmutz J."/>
            <person name="Symeonidi A."/>
            <person name="Elias M."/>
            <person name="Eveleigh R.J."/>
            <person name="Herman E.K."/>
            <person name="Klute M.J."/>
            <person name="Nakayama T."/>
            <person name="Obornik M."/>
            <person name="Reyes-Prieto A."/>
            <person name="Armbrust E.V."/>
            <person name="Aves S.J."/>
            <person name="Beiko R.G."/>
            <person name="Coutinho P."/>
            <person name="Dacks J.B."/>
            <person name="Durnford D.G."/>
            <person name="Fast N.M."/>
            <person name="Green B.R."/>
            <person name="Grisdale C."/>
            <person name="Hempe F."/>
            <person name="Henrissat B."/>
            <person name="Hoppner M.P."/>
            <person name="Ishida K.-I."/>
            <person name="Kim E."/>
            <person name="Koreny L."/>
            <person name="Kroth P.G."/>
            <person name="Liu Y."/>
            <person name="Malik S.-B."/>
            <person name="Maier U.G."/>
            <person name="McRose D."/>
            <person name="Mock T."/>
            <person name="Neilson J.A."/>
            <person name="Onodera N.T."/>
            <person name="Poole A.M."/>
            <person name="Pritham E.J."/>
            <person name="Richards T.A."/>
            <person name="Rocap G."/>
            <person name="Roy S.W."/>
            <person name="Sarai C."/>
            <person name="Schaack S."/>
            <person name="Shirato S."/>
            <person name="Slamovits C.H."/>
            <person name="Spencer D.F."/>
            <person name="Suzuki S."/>
            <person name="Worden A.Z."/>
            <person name="Zauner S."/>
            <person name="Barry K."/>
            <person name="Bell C."/>
            <person name="Bharti A.K."/>
            <person name="Crow J.A."/>
            <person name="Grimwood J."/>
            <person name="Kramer R."/>
            <person name="Lindquist E."/>
            <person name="Lucas S."/>
            <person name="Salamov A."/>
            <person name="McFadden G.I."/>
            <person name="Lane C.E."/>
            <person name="Keeling P.J."/>
            <person name="Gray M.W."/>
            <person name="Grigoriev I.V."/>
            <person name="Archibald J.M."/>
        </authorList>
    </citation>
    <scope>NUCLEOTIDE SEQUENCE</scope>
    <source>
        <strain evidence="4">CCMP2712</strain>
    </source>
</reference>
<proteinExistence type="predicted"/>
<dbReference type="Proteomes" id="UP000011087">
    <property type="component" value="Unassembled WGS sequence"/>
</dbReference>
<evidence type="ECO:0000313" key="2">
    <source>
        <dbReference type="EMBL" id="EKX51868.1"/>
    </source>
</evidence>
<keyword evidence="4" id="KW-1185">Reference proteome</keyword>
<reference evidence="2 4" key="1">
    <citation type="journal article" date="2012" name="Nature">
        <title>Algal genomes reveal evolutionary mosaicism and the fate of nucleomorphs.</title>
        <authorList>
            <consortium name="DOE Joint Genome Institute"/>
            <person name="Curtis B.A."/>
            <person name="Tanifuji G."/>
            <person name="Burki F."/>
            <person name="Gruber A."/>
            <person name="Irimia M."/>
            <person name="Maruyama S."/>
            <person name="Arias M.C."/>
            <person name="Ball S.G."/>
            <person name="Gile G.H."/>
            <person name="Hirakawa Y."/>
            <person name="Hopkins J.F."/>
            <person name="Kuo A."/>
            <person name="Rensing S.A."/>
            <person name="Schmutz J."/>
            <person name="Symeonidi A."/>
            <person name="Elias M."/>
            <person name="Eveleigh R.J."/>
            <person name="Herman E.K."/>
            <person name="Klute M.J."/>
            <person name="Nakayama T."/>
            <person name="Obornik M."/>
            <person name="Reyes-Prieto A."/>
            <person name="Armbrust E.V."/>
            <person name="Aves S.J."/>
            <person name="Beiko R.G."/>
            <person name="Coutinho P."/>
            <person name="Dacks J.B."/>
            <person name="Durnford D.G."/>
            <person name="Fast N.M."/>
            <person name="Green B.R."/>
            <person name="Grisdale C.J."/>
            <person name="Hempel F."/>
            <person name="Henrissat B."/>
            <person name="Hoppner M.P."/>
            <person name="Ishida K."/>
            <person name="Kim E."/>
            <person name="Koreny L."/>
            <person name="Kroth P.G."/>
            <person name="Liu Y."/>
            <person name="Malik S.B."/>
            <person name="Maier U.G."/>
            <person name="McRose D."/>
            <person name="Mock T."/>
            <person name="Neilson J.A."/>
            <person name="Onodera N.T."/>
            <person name="Poole A.M."/>
            <person name="Pritham E.J."/>
            <person name="Richards T.A."/>
            <person name="Rocap G."/>
            <person name="Roy S.W."/>
            <person name="Sarai C."/>
            <person name="Schaack S."/>
            <person name="Shirato S."/>
            <person name="Slamovits C.H."/>
            <person name="Spencer D.F."/>
            <person name="Suzuki S."/>
            <person name="Worden A.Z."/>
            <person name="Zauner S."/>
            <person name="Barry K."/>
            <person name="Bell C."/>
            <person name="Bharti A.K."/>
            <person name="Crow J.A."/>
            <person name="Grimwood J."/>
            <person name="Kramer R."/>
            <person name="Lindquist E."/>
            <person name="Lucas S."/>
            <person name="Salamov A."/>
            <person name="McFadden G.I."/>
            <person name="Lane C.E."/>
            <person name="Keeling P.J."/>
            <person name="Gray M.W."/>
            <person name="Grigoriev I.V."/>
            <person name="Archibald J.M."/>
        </authorList>
    </citation>
    <scope>NUCLEOTIDE SEQUENCE</scope>
    <source>
        <strain evidence="2 4">CCMP2712</strain>
    </source>
</reference>
<name>L1JUW3_GUITC</name>
<dbReference type="HOGENOM" id="CLU_047290_0_1_1"/>
<dbReference type="Gene3D" id="3.40.30.10">
    <property type="entry name" value="Glutaredoxin"/>
    <property type="match status" value="1"/>
</dbReference>
<dbReference type="STRING" id="905079.L1JUW3"/>
<evidence type="ECO:0000256" key="1">
    <source>
        <dbReference type="SAM" id="MobiDB-lite"/>
    </source>
</evidence>
<sequence length="202" mass="23129">MGRFPEMNELHRTGGKLFDADDNLVPASDSIIFPDVKCFTADGKEHDLVQILRGKVTCVTVFMRDFARPMLKSWEEHIDEVKQEYPQLQVVQLSFVEGVAYRLIKGWMISSMKKRIQPDKHDRIHMCFGSSDEFRKALHVKNRLVAYIFLVDSQGRMRWQAVGYPLPHEARFMRKSVGKVGAGNDKGRGEKRAIVSLSSSKT</sequence>
<dbReference type="PANTHER" id="PTHR28106">
    <property type="entry name" value="MITOCHONDRIAL ATPASE COMPLEX SUBUNIT ATP10"/>
    <property type="match status" value="1"/>
</dbReference>
<dbReference type="eggNOG" id="KOG4614">
    <property type="taxonomic scope" value="Eukaryota"/>
</dbReference>
<dbReference type="PaxDb" id="55529-EKX51868"/>
<gene>
    <name evidence="2" type="ORF">GUITHDRAFT_102483</name>
</gene>
<evidence type="ECO:0000313" key="4">
    <source>
        <dbReference type="Proteomes" id="UP000011087"/>
    </source>
</evidence>
<dbReference type="OMA" id="FGRCDDF"/>
<dbReference type="OrthoDB" id="17089at2759"/>
<evidence type="ECO:0000313" key="3">
    <source>
        <dbReference type="EnsemblProtists" id="EKX51868"/>
    </source>
</evidence>
<dbReference type="EnsemblProtists" id="EKX51868">
    <property type="protein sequence ID" value="EKX51868"/>
    <property type="gene ID" value="GUITHDRAFT_102483"/>
</dbReference>
<evidence type="ECO:0008006" key="5">
    <source>
        <dbReference type="Google" id="ProtNLM"/>
    </source>
</evidence>
<dbReference type="SUPFAM" id="SSF52833">
    <property type="entry name" value="Thioredoxin-like"/>
    <property type="match status" value="1"/>
</dbReference>
<dbReference type="GO" id="GO:0033615">
    <property type="term" value="P:mitochondrial proton-transporting ATP synthase complex assembly"/>
    <property type="evidence" value="ECO:0007669"/>
    <property type="project" value="TreeGrafter"/>
</dbReference>
<dbReference type="InterPro" id="IPR036249">
    <property type="entry name" value="Thioredoxin-like_sf"/>
</dbReference>
<feature type="region of interest" description="Disordered" evidence="1">
    <location>
        <begin position="179"/>
        <end position="202"/>
    </location>
</feature>
<dbReference type="AlphaFoldDB" id="L1JUW3"/>
<dbReference type="RefSeq" id="XP_005838848.1">
    <property type="nucleotide sequence ID" value="XM_005838791.1"/>
</dbReference>